<dbReference type="Pfam" id="PF05065">
    <property type="entry name" value="Phage_capsid"/>
    <property type="match status" value="1"/>
</dbReference>
<reference evidence="3 4" key="1">
    <citation type="submission" date="2013-02" db="EMBL/GenBank/DDBJ databases">
        <title>Whole genome shotgun sequence of Gordonia paraffinivorans NBRC 108238.</title>
        <authorList>
            <person name="Isaki-Nakamura S."/>
            <person name="Hosoyama A."/>
            <person name="Tsuchikane K."/>
            <person name="Ando Y."/>
            <person name="Baba S."/>
            <person name="Ohji S."/>
            <person name="Hamada M."/>
            <person name="Tamura T."/>
            <person name="Yamazoe A."/>
            <person name="Yamazaki S."/>
            <person name="Fujita N."/>
        </authorList>
    </citation>
    <scope>NUCLEOTIDE SEQUENCE [LARGE SCALE GENOMIC DNA]</scope>
    <source>
        <strain evidence="3 4">NBRC 108238</strain>
    </source>
</reference>
<dbReference type="Proteomes" id="UP000035021">
    <property type="component" value="Unassembled WGS sequence"/>
</dbReference>
<dbReference type="Gene3D" id="3.30.2320.10">
    <property type="entry name" value="hypothetical protein PF0899 domain"/>
    <property type="match status" value="1"/>
</dbReference>
<name>A0ABQ0IJ91_9ACTN</name>
<gene>
    <name evidence="3" type="ORF">GP2_013_00070</name>
</gene>
<evidence type="ECO:0000313" key="3">
    <source>
        <dbReference type="EMBL" id="GAC83530.1"/>
    </source>
</evidence>
<dbReference type="Gene3D" id="3.30.2400.10">
    <property type="entry name" value="Major capsid protein gp5"/>
    <property type="match status" value="1"/>
</dbReference>
<dbReference type="InterPro" id="IPR054612">
    <property type="entry name" value="Phage_capsid-like_C"/>
</dbReference>
<protein>
    <recommendedName>
        <fullName evidence="2">Phage capsid-like C-terminal domain-containing protein</fullName>
    </recommendedName>
</protein>
<evidence type="ECO:0000259" key="2">
    <source>
        <dbReference type="Pfam" id="PF05065"/>
    </source>
</evidence>
<dbReference type="EMBL" id="BAOQ01000013">
    <property type="protein sequence ID" value="GAC83530.1"/>
    <property type="molecule type" value="Genomic_DNA"/>
</dbReference>
<evidence type="ECO:0000313" key="4">
    <source>
        <dbReference type="Proteomes" id="UP000035021"/>
    </source>
</evidence>
<dbReference type="InterPro" id="IPR024455">
    <property type="entry name" value="Phage_capsid"/>
</dbReference>
<sequence length="273" mass="29116">MAFTATTGNSDAAWRPDVTTFAPIDTVPEAVLLQATTVSGEIIGDAPSLRVGYVTDDDATVTAEGQEIDEGEPELDEVVVKTSKITQLVRISNEQWRQQGTSDQLAQSVRRALIRKSDSLFLSDPDSGIAERDDIVDGGAVDGNLDELINLETEIREAGGDPRLWILSPRAWALIRQIKTSTDSNVSLVGAGVEDTTPRLLSVPVVVNPALAPGDGLLVDPAAVVSAVSQIEVATSDQQYFSSDSVALRAIWRVGHEIVRPDRVGRFTIGAGS</sequence>
<organism evidence="3 4">
    <name type="scientific">Gordonia paraffinivorans NBRC 108238</name>
    <dbReference type="NCBI Taxonomy" id="1223543"/>
    <lineage>
        <taxon>Bacteria</taxon>
        <taxon>Bacillati</taxon>
        <taxon>Actinomycetota</taxon>
        <taxon>Actinomycetes</taxon>
        <taxon>Mycobacteriales</taxon>
        <taxon>Gordoniaceae</taxon>
        <taxon>Gordonia</taxon>
    </lineage>
</organism>
<feature type="domain" description="Phage capsid-like C-terminal" evidence="2">
    <location>
        <begin position="48"/>
        <end position="263"/>
    </location>
</feature>
<dbReference type="SUPFAM" id="SSF56563">
    <property type="entry name" value="Major capsid protein gp5"/>
    <property type="match status" value="1"/>
</dbReference>
<dbReference type="NCBIfam" id="TIGR01554">
    <property type="entry name" value="major_cap_HK97"/>
    <property type="match status" value="1"/>
</dbReference>
<comment type="subcellular location">
    <subcellularLocation>
        <location evidence="1">Virion</location>
    </subcellularLocation>
</comment>
<accession>A0ABQ0IJ91</accession>
<keyword evidence="4" id="KW-1185">Reference proteome</keyword>
<evidence type="ECO:0000256" key="1">
    <source>
        <dbReference type="ARBA" id="ARBA00004328"/>
    </source>
</evidence>
<comment type="caution">
    <text evidence="3">The sequence shown here is derived from an EMBL/GenBank/DDBJ whole genome shotgun (WGS) entry which is preliminary data.</text>
</comment>
<proteinExistence type="predicted"/>